<keyword evidence="3 5" id="KW-1133">Transmembrane helix</keyword>
<dbReference type="EMBL" id="JADPKZ010000029">
    <property type="protein sequence ID" value="MBF8376944.1"/>
    <property type="molecule type" value="Genomic_DNA"/>
</dbReference>
<dbReference type="PANTHER" id="PTHR35529:SF1">
    <property type="entry name" value="MANGANESE EFFLUX PUMP MNTP-RELATED"/>
    <property type="match status" value="1"/>
</dbReference>
<dbReference type="RefSeq" id="WP_195867128.1">
    <property type="nucleotide sequence ID" value="NZ_JADPKZ010000029.1"/>
</dbReference>
<proteinExistence type="predicted"/>
<evidence type="ECO:0000256" key="2">
    <source>
        <dbReference type="ARBA" id="ARBA00022692"/>
    </source>
</evidence>
<accession>A0ABS0F0Y1</accession>
<feature type="transmembrane region" description="Helical" evidence="5">
    <location>
        <begin position="105"/>
        <end position="126"/>
    </location>
</feature>
<feature type="transmembrane region" description="Helical" evidence="5">
    <location>
        <begin position="132"/>
        <end position="155"/>
    </location>
</feature>
<evidence type="ECO:0000256" key="1">
    <source>
        <dbReference type="ARBA" id="ARBA00022475"/>
    </source>
</evidence>
<feature type="transmembrane region" description="Helical" evidence="5">
    <location>
        <begin position="6"/>
        <end position="34"/>
    </location>
</feature>
<dbReference type="InterPro" id="IPR003810">
    <property type="entry name" value="Mntp/YtaF"/>
</dbReference>
<keyword evidence="1" id="KW-1003">Cell membrane</keyword>
<protein>
    <submittedName>
        <fullName evidence="6">Manganese efflux pump</fullName>
    </submittedName>
</protein>
<comment type="caution">
    <text evidence="6">The sequence shown here is derived from an EMBL/GenBank/DDBJ whole genome shotgun (WGS) entry which is preliminary data.</text>
</comment>
<evidence type="ECO:0000256" key="3">
    <source>
        <dbReference type="ARBA" id="ARBA00022989"/>
    </source>
</evidence>
<reference evidence="6 7" key="1">
    <citation type="submission" date="2020-11" db="EMBL/GenBank/DDBJ databases">
        <title>Genomic insight of Alicyclobacillus mali FL 18 reveals a new arsenic-resistant strain, with potential in environmental biotechnology.</title>
        <authorList>
            <person name="Fiorentino G."/>
            <person name="Gallo G."/>
            <person name="Aulitto M."/>
        </authorList>
    </citation>
    <scope>NUCLEOTIDE SEQUENCE [LARGE SCALE GENOMIC DNA]</scope>
    <source>
        <strain evidence="6 7">FL 18</strain>
    </source>
</reference>
<organism evidence="6 7">
    <name type="scientific">Alicyclobacillus mali</name>
    <name type="common">ex Roth et al. 2021</name>
    <dbReference type="NCBI Taxonomy" id="1123961"/>
    <lineage>
        <taxon>Bacteria</taxon>
        <taxon>Bacillati</taxon>
        <taxon>Bacillota</taxon>
        <taxon>Bacilli</taxon>
        <taxon>Bacillales</taxon>
        <taxon>Alicyclobacillaceae</taxon>
        <taxon>Alicyclobacillus</taxon>
    </lineage>
</organism>
<keyword evidence="2 5" id="KW-0812">Transmembrane</keyword>
<feature type="transmembrane region" description="Helical" evidence="5">
    <location>
        <begin position="66"/>
        <end position="84"/>
    </location>
</feature>
<evidence type="ECO:0000256" key="5">
    <source>
        <dbReference type="SAM" id="Phobius"/>
    </source>
</evidence>
<keyword evidence="7" id="KW-1185">Reference proteome</keyword>
<keyword evidence="4 5" id="KW-0472">Membrane</keyword>
<feature type="transmembrane region" description="Helical" evidence="5">
    <location>
        <begin position="162"/>
        <end position="183"/>
    </location>
</feature>
<evidence type="ECO:0000313" key="7">
    <source>
        <dbReference type="Proteomes" id="UP000642910"/>
    </source>
</evidence>
<gene>
    <name evidence="6" type="ORF">IW967_03520</name>
</gene>
<sequence>MSNLQAAIEIALMAVALGMDALSLSIGVGVGAITRRQGLELALTIGVWHIVLTLVGLMFGDLVGHYLGHVARSFAAVVILGLGLHMAYHTWKTSEAPTPRPLGSWIGRMTFAASVSIDALSVGFGLGLKTVAYGVISALAFGVASTLMCGAGLLIGRQFGRAVGRVGEMVGSVILILCGLMWLV</sequence>
<feature type="transmembrane region" description="Helical" evidence="5">
    <location>
        <begin position="41"/>
        <end position="60"/>
    </location>
</feature>
<evidence type="ECO:0000256" key="4">
    <source>
        <dbReference type="ARBA" id="ARBA00023136"/>
    </source>
</evidence>
<dbReference type="Proteomes" id="UP000642910">
    <property type="component" value="Unassembled WGS sequence"/>
</dbReference>
<evidence type="ECO:0000313" key="6">
    <source>
        <dbReference type="EMBL" id="MBF8376944.1"/>
    </source>
</evidence>
<dbReference type="Pfam" id="PF02659">
    <property type="entry name" value="Mntp"/>
    <property type="match status" value="1"/>
</dbReference>
<name>A0ABS0F0Y1_9BACL</name>
<dbReference type="PANTHER" id="PTHR35529">
    <property type="entry name" value="MANGANESE EFFLUX PUMP MNTP-RELATED"/>
    <property type="match status" value="1"/>
</dbReference>